<protein>
    <submittedName>
        <fullName evidence="2">Uncharacterized protein</fullName>
    </submittedName>
</protein>
<keyword evidence="1" id="KW-0472">Membrane</keyword>
<evidence type="ECO:0000313" key="2">
    <source>
        <dbReference type="EMBL" id="SDR66065.1"/>
    </source>
</evidence>
<dbReference type="AlphaFoldDB" id="A0A1H1KWB0"/>
<reference evidence="2 3" key="1">
    <citation type="submission" date="2016-10" db="EMBL/GenBank/DDBJ databases">
        <authorList>
            <person name="Varghese N."/>
            <person name="Submissions S."/>
        </authorList>
    </citation>
    <scope>NUCLEOTIDE SEQUENCE [LARGE SCALE GENOMIC DNA]</scope>
    <source>
        <strain evidence="2 3">Mar_2010_102</strain>
    </source>
</reference>
<dbReference type="RefSeq" id="WP_089660955.1">
    <property type="nucleotide sequence ID" value="NZ_LT629745.1"/>
</dbReference>
<keyword evidence="1" id="KW-1133">Transmembrane helix</keyword>
<sequence>MNFSWKNEKGTFLSVVGILSILFLLTFYYSKPYKKDDLKNETFILSENPNYQKHRKKRDNTRNYIELSSANAKYIITGIDYQFLSKEYFNNDIKKGDTLEIGRIDNKILKLKKGRFDYIDFNEAQNYKINNKVVVRALCSIGLIFSIIPLFYKNRPTYKDKSGEEKEFKLGCLWIFLVFLIFILVYFTRGLSYMSIKEILGVF</sequence>
<gene>
    <name evidence="2" type="ORF">SAMN04488552_0235</name>
</gene>
<name>A0A1H1KWB0_9FLAO</name>
<keyword evidence="3" id="KW-1185">Reference proteome</keyword>
<dbReference type="EMBL" id="LT629745">
    <property type="protein sequence ID" value="SDR66065.1"/>
    <property type="molecule type" value="Genomic_DNA"/>
</dbReference>
<proteinExistence type="predicted"/>
<feature type="transmembrane region" description="Helical" evidence="1">
    <location>
        <begin position="168"/>
        <end position="187"/>
    </location>
</feature>
<dbReference type="STRING" id="1250231.SAMN04488552_0235"/>
<evidence type="ECO:0000313" key="3">
    <source>
        <dbReference type="Proteomes" id="UP000198858"/>
    </source>
</evidence>
<keyword evidence="1" id="KW-0812">Transmembrane</keyword>
<feature type="transmembrane region" description="Helical" evidence="1">
    <location>
        <begin position="133"/>
        <end position="152"/>
    </location>
</feature>
<dbReference type="Proteomes" id="UP000198858">
    <property type="component" value="Chromosome I"/>
</dbReference>
<evidence type="ECO:0000256" key="1">
    <source>
        <dbReference type="SAM" id="Phobius"/>
    </source>
</evidence>
<organism evidence="2 3">
    <name type="scientific">Christiangramia echinicola</name>
    <dbReference type="NCBI Taxonomy" id="279359"/>
    <lineage>
        <taxon>Bacteria</taxon>
        <taxon>Pseudomonadati</taxon>
        <taxon>Bacteroidota</taxon>
        <taxon>Flavobacteriia</taxon>
        <taxon>Flavobacteriales</taxon>
        <taxon>Flavobacteriaceae</taxon>
        <taxon>Christiangramia</taxon>
    </lineage>
</organism>
<accession>A0A1H1KWB0</accession>
<feature type="transmembrane region" description="Helical" evidence="1">
    <location>
        <begin position="12"/>
        <end position="30"/>
    </location>
</feature>